<dbReference type="PANTHER" id="PTHR12471">
    <property type="entry name" value="VACUOLAR ATP SYNTHASE SUBUNIT S1"/>
    <property type="match status" value="1"/>
</dbReference>
<evidence type="ECO:0000313" key="10">
    <source>
        <dbReference type="EMBL" id="JAV95688.1"/>
    </source>
</evidence>
<keyword evidence="4 6" id="KW-1133">Transmembrane helix</keyword>
<feature type="domain" description="V-type proton ATPase subunit S1/VOA1 transmembrane" evidence="9">
    <location>
        <begin position="365"/>
        <end position="403"/>
    </location>
</feature>
<dbReference type="OrthoDB" id="9985059at2759"/>
<dbReference type="GO" id="GO:0001671">
    <property type="term" value="F:ATPase activator activity"/>
    <property type="evidence" value="ECO:0007669"/>
    <property type="project" value="TreeGrafter"/>
</dbReference>
<name>A0A1Y1NDP6_PHOPY</name>
<dbReference type="FunCoup" id="A0A1Y1NDP6">
    <property type="interactions" value="183"/>
</dbReference>
<dbReference type="Proteomes" id="UP000327044">
    <property type="component" value="Unassembled WGS sequence"/>
</dbReference>
<dbReference type="GO" id="GO:0033176">
    <property type="term" value="C:proton-transporting V-type ATPase complex"/>
    <property type="evidence" value="ECO:0007669"/>
    <property type="project" value="TreeGrafter"/>
</dbReference>
<comment type="similarity">
    <text evidence="2">Belongs to the vacuolar ATPase subunit S1 family.</text>
</comment>
<accession>A0A1Y1NDP6</accession>
<keyword evidence="12" id="KW-1185">Reference proteome</keyword>
<reference evidence="11 12" key="2">
    <citation type="journal article" date="2018" name="Elife">
        <title>Firefly genomes illuminate parallel origins of bioluminescence in beetles.</title>
        <authorList>
            <person name="Fallon T.R."/>
            <person name="Lower S.E."/>
            <person name="Chang C.H."/>
            <person name="Bessho-Uehara M."/>
            <person name="Martin G.J."/>
            <person name="Bewick A.J."/>
            <person name="Behringer M."/>
            <person name="Debat H.J."/>
            <person name="Wong I."/>
            <person name="Day J.C."/>
            <person name="Suvorov A."/>
            <person name="Silva C.J."/>
            <person name="Stanger-Hall K.F."/>
            <person name="Hall D.W."/>
            <person name="Schmitz R.J."/>
            <person name="Nelson D.R."/>
            <person name="Lewis S.M."/>
            <person name="Shigenobu S."/>
            <person name="Bybee S.M."/>
            <person name="Larracuente A.M."/>
            <person name="Oba Y."/>
            <person name="Weng J.K."/>
        </authorList>
    </citation>
    <scope>NUCLEOTIDE SEQUENCE [LARGE SCALE GENOMIC DNA]</scope>
    <source>
        <strain evidence="11">1611_PpyrPB1</strain>
        <tissue evidence="11">Whole body</tissue>
    </source>
</reference>
<dbReference type="InterPro" id="IPR008388">
    <property type="entry name" value="Ac45_acc_su"/>
</dbReference>
<evidence type="ECO:0000256" key="2">
    <source>
        <dbReference type="ARBA" id="ARBA00009037"/>
    </source>
</evidence>
<feature type="chain" id="PRO_5036029947" description="Vacuolar H+ ATPase AC45 accessory subunit" evidence="7">
    <location>
        <begin position="25"/>
        <end position="415"/>
    </location>
</feature>
<keyword evidence="7" id="KW-0732">Signal</keyword>
<dbReference type="Pfam" id="PF20520">
    <property type="entry name" value="Ac45-VOA1_TM"/>
    <property type="match status" value="1"/>
</dbReference>
<dbReference type="InterPro" id="IPR046756">
    <property type="entry name" value="VAS1/VOA1_TM"/>
</dbReference>
<evidence type="ECO:0000256" key="6">
    <source>
        <dbReference type="SAM" id="Phobius"/>
    </source>
</evidence>
<sequence>MGVHNSILVLLAVYLISLVNVSSAECVPVFMWGNVQYNELVSPLKKLNQESFNDVLQNQIDKKSLIVVFVEQTLSSEDFISEDENGKSIFATLDLLKESTTVNYFQCVKNPVTSITSLKERNVVQSSFEDVMNEPLKIQHGDVLLIAMNDANDDEDRIDMLHRHDRNMATIYARLVKDHKDIVMIYTAYGPSWIISEDVRSHRHIRDVSKPNDTEPEPSYLVIKNNDILISSMSNPLLVCNGTTVSLDTFTEITTENKSEEGMNITLKSPTVTHITLTFEFLFAGGYWIMDNITVLNTSAPEQDNKYYFRVKEFYAPELFSYHCSNMLFYFPRNPNQNLSFKELQIQPFLNETKVKFGYPYDCVGFMSAPIWSGLFVTFILVLIMTCGLTMMMDIKTMDRFDDPKGKTITVTATE</sequence>
<feature type="transmembrane region" description="Helical" evidence="6">
    <location>
        <begin position="371"/>
        <end position="391"/>
    </location>
</feature>
<evidence type="ECO:0000313" key="11">
    <source>
        <dbReference type="EMBL" id="KAB0801370.1"/>
    </source>
</evidence>
<dbReference type="InterPro" id="IPR046755">
    <property type="entry name" value="VAS1_LD"/>
</dbReference>
<dbReference type="InParanoid" id="A0A1Y1NDP6"/>
<dbReference type="PANTHER" id="PTHR12471:SF7">
    <property type="entry name" value="V-TYPE PROTON ATPASE SUBUNIT S1"/>
    <property type="match status" value="1"/>
</dbReference>
<keyword evidence="5 6" id="KW-0472">Membrane</keyword>
<dbReference type="Pfam" id="PF05827">
    <property type="entry name" value="VAS1_LD"/>
    <property type="match status" value="1"/>
</dbReference>
<evidence type="ECO:0000259" key="8">
    <source>
        <dbReference type="Pfam" id="PF05827"/>
    </source>
</evidence>
<organism evidence="10">
    <name type="scientific">Photinus pyralis</name>
    <name type="common">Common eastern firefly</name>
    <name type="synonym">Lampyris pyralis</name>
    <dbReference type="NCBI Taxonomy" id="7054"/>
    <lineage>
        <taxon>Eukaryota</taxon>
        <taxon>Metazoa</taxon>
        <taxon>Ecdysozoa</taxon>
        <taxon>Arthropoda</taxon>
        <taxon>Hexapoda</taxon>
        <taxon>Insecta</taxon>
        <taxon>Pterygota</taxon>
        <taxon>Neoptera</taxon>
        <taxon>Endopterygota</taxon>
        <taxon>Coleoptera</taxon>
        <taxon>Polyphaga</taxon>
        <taxon>Elateriformia</taxon>
        <taxon>Elateroidea</taxon>
        <taxon>Lampyridae</taxon>
        <taxon>Lampyrinae</taxon>
        <taxon>Photinus</taxon>
    </lineage>
</organism>
<evidence type="ECO:0000256" key="1">
    <source>
        <dbReference type="ARBA" id="ARBA00004167"/>
    </source>
</evidence>
<feature type="domain" description="V-type proton ATPase subunit S1 luminal" evidence="8">
    <location>
        <begin position="243"/>
        <end position="349"/>
    </location>
</feature>
<evidence type="ECO:0000256" key="5">
    <source>
        <dbReference type="ARBA" id="ARBA00023136"/>
    </source>
</evidence>
<reference evidence="10" key="1">
    <citation type="journal article" date="2016" name="Sci. Rep.">
        <title>Molecular characterization of firefly nuptial gifts: a multi-omics approach sheds light on postcopulatory sexual selection.</title>
        <authorList>
            <person name="Al-Wathiqui N."/>
            <person name="Fallon T.R."/>
            <person name="South A."/>
            <person name="Weng J.K."/>
            <person name="Lewis S.M."/>
        </authorList>
    </citation>
    <scope>NUCLEOTIDE SEQUENCE</scope>
</reference>
<comment type="subcellular location">
    <subcellularLocation>
        <location evidence="1">Membrane</location>
        <topology evidence="1">Single-pass membrane protein</topology>
    </subcellularLocation>
</comment>
<evidence type="ECO:0008006" key="13">
    <source>
        <dbReference type="Google" id="ProtNLM"/>
    </source>
</evidence>
<evidence type="ECO:0000256" key="4">
    <source>
        <dbReference type="ARBA" id="ARBA00022989"/>
    </source>
</evidence>
<evidence type="ECO:0000259" key="9">
    <source>
        <dbReference type="Pfam" id="PF20520"/>
    </source>
</evidence>
<evidence type="ECO:0000256" key="3">
    <source>
        <dbReference type="ARBA" id="ARBA00022692"/>
    </source>
</evidence>
<keyword evidence="3 6" id="KW-0812">Transmembrane</keyword>
<dbReference type="EMBL" id="GEZM01006604">
    <property type="protein sequence ID" value="JAV95688.1"/>
    <property type="molecule type" value="Transcribed_RNA"/>
</dbReference>
<protein>
    <recommendedName>
        <fullName evidence="13">Vacuolar H+ ATPase AC45 accessory subunit</fullName>
    </recommendedName>
</protein>
<evidence type="ECO:0000256" key="7">
    <source>
        <dbReference type="SAM" id="SignalP"/>
    </source>
</evidence>
<evidence type="ECO:0000313" key="12">
    <source>
        <dbReference type="Proteomes" id="UP000327044"/>
    </source>
</evidence>
<reference evidence="11" key="3">
    <citation type="submission" date="2019-08" db="EMBL/GenBank/DDBJ databases">
        <authorList>
            <consortium name="Photinus pyralis genome working group"/>
            <person name="Fallon T.R."/>
            <person name="Sander Lower S.E."/>
            <person name="Weng J.-K."/>
        </authorList>
    </citation>
    <scope>NUCLEOTIDE SEQUENCE</scope>
    <source>
        <strain evidence="11">1611_PpyrPB1</strain>
        <tissue evidence="11">Whole body</tissue>
    </source>
</reference>
<dbReference type="GO" id="GO:0030641">
    <property type="term" value="P:regulation of cellular pH"/>
    <property type="evidence" value="ECO:0007669"/>
    <property type="project" value="TreeGrafter"/>
</dbReference>
<gene>
    <name evidence="11" type="ORF">PPYR_05724</name>
</gene>
<feature type="signal peptide" evidence="7">
    <location>
        <begin position="1"/>
        <end position="24"/>
    </location>
</feature>
<dbReference type="Gene3D" id="2.40.160.110">
    <property type="match status" value="1"/>
</dbReference>
<dbReference type="EMBL" id="VVIM01000003">
    <property type="protein sequence ID" value="KAB0801370.1"/>
    <property type="molecule type" value="Genomic_DNA"/>
</dbReference>
<proteinExistence type="inferred from homology"/>
<dbReference type="AlphaFoldDB" id="A0A1Y1NDP6"/>